<dbReference type="VEuPathDB" id="PiroplasmaDB:BEWA_048310"/>
<gene>
    <name evidence="6" type="ORF">BEWA_048310</name>
</gene>
<dbReference type="InterPro" id="IPR002553">
    <property type="entry name" value="Clathrin/coatomer_adapt-like_N"/>
</dbReference>
<dbReference type="GO" id="GO:0012505">
    <property type="term" value="C:endomembrane system"/>
    <property type="evidence" value="ECO:0007669"/>
    <property type="project" value="UniProtKB-SubCell"/>
</dbReference>
<dbReference type="Gene3D" id="1.25.10.10">
    <property type="entry name" value="Leucine-rich Repeat Variant"/>
    <property type="match status" value="1"/>
</dbReference>
<dbReference type="GeneID" id="15805063"/>
<organism evidence="6 7">
    <name type="scientific">Theileria equi strain WA</name>
    <dbReference type="NCBI Taxonomy" id="1537102"/>
    <lineage>
        <taxon>Eukaryota</taxon>
        <taxon>Sar</taxon>
        <taxon>Alveolata</taxon>
        <taxon>Apicomplexa</taxon>
        <taxon>Aconoidasida</taxon>
        <taxon>Piroplasmida</taxon>
        <taxon>Theileriidae</taxon>
        <taxon>Theileria</taxon>
    </lineage>
</organism>
<evidence type="ECO:0000256" key="3">
    <source>
        <dbReference type="ARBA" id="ARBA00022927"/>
    </source>
</evidence>
<keyword evidence="7" id="KW-1185">Reference proteome</keyword>
<evidence type="ECO:0000256" key="1">
    <source>
        <dbReference type="ARBA" id="ARBA00004308"/>
    </source>
</evidence>
<dbReference type="Proteomes" id="UP000031512">
    <property type="component" value="Unassembled WGS sequence"/>
</dbReference>
<name>L1LAT0_THEEQ</name>
<accession>L1LAT0</accession>
<dbReference type="RefSeq" id="XP_004831816.1">
    <property type="nucleotide sequence ID" value="XM_004831759.1"/>
</dbReference>
<dbReference type="EMBL" id="ACOU01000007">
    <property type="protein sequence ID" value="EKX72364.1"/>
    <property type="molecule type" value="Genomic_DNA"/>
</dbReference>
<comment type="subcellular location">
    <subcellularLocation>
        <location evidence="1">Endomembrane system</location>
    </subcellularLocation>
</comment>
<dbReference type="GO" id="GO:0030117">
    <property type="term" value="C:membrane coat"/>
    <property type="evidence" value="ECO:0007669"/>
    <property type="project" value="InterPro"/>
</dbReference>
<keyword evidence="3" id="KW-0653">Protein transport</keyword>
<keyword evidence="2" id="KW-0813">Transport</keyword>
<protein>
    <submittedName>
        <fullName evidence="6">Adaptin, alpha, putative</fullName>
    </submittedName>
</protein>
<comment type="caution">
    <text evidence="6">The sequence shown here is derived from an EMBL/GenBank/DDBJ whole genome shotgun (WGS) entry which is preliminary data.</text>
</comment>
<dbReference type="KEGG" id="beq:BEWA_048310"/>
<sequence>MAPKYIRGLVNFITELRSLKGEDEKLLRVKEEIAKVRIVLSAAKVDSYSKCKCILKLLYIEMMGYDVDLGYLQSVELISSSSYADKAVGYMGCEVLLHGHTDLLRLCINTTLEDMRGNEGVASLALNFVANTHSEEILERIGREVLGMLSLESPHVRKKLYMCLYRLHDMETGYGDEEWREIIGGIIEREQNVVCTMAVCSLASKVFGKSSNSYCSYLVALLWDRMNEGASAEYDYFTVSSPWLIIKVLGILSVMDARGDER</sequence>
<dbReference type="InterPro" id="IPR050840">
    <property type="entry name" value="Adaptor_Complx_Large_Subunit"/>
</dbReference>
<dbReference type="Pfam" id="PF01602">
    <property type="entry name" value="Adaptin_N"/>
    <property type="match status" value="1"/>
</dbReference>
<dbReference type="eggNOG" id="KOG1077">
    <property type="taxonomic scope" value="Eukaryota"/>
</dbReference>
<dbReference type="SUPFAM" id="SSF48371">
    <property type="entry name" value="ARM repeat"/>
    <property type="match status" value="1"/>
</dbReference>
<evidence type="ECO:0000313" key="7">
    <source>
        <dbReference type="Proteomes" id="UP000031512"/>
    </source>
</evidence>
<dbReference type="GO" id="GO:0006886">
    <property type="term" value="P:intracellular protein transport"/>
    <property type="evidence" value="ECO:0007669"/>
    <property type="project" value="InterPro"/>
</dbReference>
<evidence type="ECO:0000259" key="5">
    <source>
        <dbReference type="Pfam" id="PF01602"/>
    </source>
</evidence>
<evidence type="ECO:0000313" key="6">
    <source>
        <dbReference type="EMBL" id="EKX72364.1"/>
    </source>
</evidence>
<dbReference type="STRING" id="1537102.L1LAT0"/>
<dbReference type="AlphaFoldDB" id="L1LAT0"/>
<proteinExistence type="predicted"/>
<evidence type="ECO:0000256" key="2">
    <source>
        <dbReference type="ARBA" id="ARBA00022448"/>
    </source>
</evidence>
<dbReference type="InterPro" id="IPR011989">
    <property type="entry name" value="ARM-like"/>
</dbReference>
<dbReference type="InterPro" id="IPR016024">
    <property type="entry name" value="ARM-type_fold"/>
</dbReference>
<evidence type="ECO:0000256" key="4">
    <source>
        <dbReference type="ARBA" id="ARBA00023136"/>
    </source>
</evidence>
<dbReference type="OrthoDB" id="413467at2759"/>
<dbReference type="GO" id="GO:0016192">
    <property type="term" value="P:vesicle-mediated transport"/>
    <property type="evidence" value="ECO:0007669"/>
    <property type="project" value="InterPro"/>
</dbReference>
<feature type="domain" description="Clathrin/coatomer adaptor adaptin-like N-terminal" evidence="5">
    <location>
        <begin position="40"/>
        <end position="255"/>
    </location>
</feature>
<reference evidence="6 7" key="1">
    <citation type="journal article" date="2012" name="BMC Genomics">
        <title>Comparative genomic analysis and phylogenetic position of Theileria equi.</title>
        <authorList>
            <person name="Kappmeyer L.S."/>
            <person name="Thiagarajan M."/>
            <person name="Herndon D.R."/>
            <person name="Ramsay J.D."/>
            <person name="Caler E."/>
            <person name="Djikeng A."/>
            <person name="Gillespie J.J."/>
            <person name="Lau A.O."/>
            <person name="Roalson E.H."/>
            <person name="Silva J.C."/>
            <person name="Silva M.G."/>
            <person name="Suarez C.E."/>
            <person name="Ueti M.W."/>
            <person name="Nene V.M."/>
            <person name="Mealey R.H."/>
            <person name="Knowles D.P."/>
            <person name="Brayton K.A."/>
        </authorList>
    </citation>
    <scope>NUCLEOTIDE SEQUENCE [LARGE SCALE GENOMIC DNA]</scope>
    <source>
        <strain evidence="6 7">WA</strain>
    </source>
</reference>
<dbReference type="PANTHER" id="PTHR22780">
    <property type="entry name" value="ADAPTIN, ALPHA/GAMMA/EPSILON"/>
    <property type="match status" value="1"/>
</dbReference>
<keyword evidence="4" id="KW-0472">Membrane</keyword>